<feature type="domain" description="RES" evidence="1">
    <location>
        <begin position="76"/>
        <end position="213"/>
    </location>
</feature>
<gene>
    <name evidence="2" type="ORF">C7477_11385</name>
</gene>
<evidence type="ECO:0000313" key="2">
    <source>
        <dbReference type="EMBL" id="PYE87463.1"/>
    </source>
</evidence>
<protein>
    <submittedName>
        <fullName evidence="2">RES domain-containing protein</fullName>
    </submittedName>
</protein>
<evidence type="ECO:0000259" key="1">
    <source>
        <dbReference type="SMART" id="SM00953"/>
    </source>
</evidence>
<keyword evidence="3" id="KW-1185">Reference proteome</keyword>
<dbReference type="SMART" id="SM00953">
    <property type="entry name" value="RES"/>
    <property type="match status" value="1"/>
</dbReference>
<reference evidence="2 3" key="1">
    <citation type="submission" date="2018-06" db="EMBL/GenBank/DDBJ databases">
        <title>Genomic Encyclopedia of Type Strains, Phase III (KMG-III): the genomes of soil and plant-associated and newly described type strains.</title>
        <authorList>
            <person name="Whitman W."/>
        </authorList>
    </citation>
    <scope>NUCLEOTIDE SEQUENCE [LARGE SCALE GENOMIC DNA]</scope>
    <source>
        <strain evidence="2 3">ORS 1419</strain>
    </source>
</reference>
<organism evidence="2 3">
    <name type="scientific">Phyllobacterium leguminum</name>
    <dbReference type="NCBI Taxonomy" id="314237"/>
    <lineage>
        <taxon>Bacteria</taxon>
        <taxon>Pseudomonadati</taxon>
        <taxon>Pseudomonadota</taxon>
        <taxon>Alphaproteobacteria</taxon>
        <taxon>Hyphomicrobiales</taxon>
        <taxon>Phyllobacteriaceae</taxon>
        <taxon>Phyllobacterium</taxon>
    </lineage>
</organism>
<proteinExistence type="predicted"/>
<comment type="caution">
    <text evidence="2">The sequence shown here is derived from an EMBL/GenBank/DDBJ whole genome shotgun (WGS) entry which is preliminary data.</text>
</comment>
<dbReference type="Pfam" id="PF08808">
    <property type="entry name" value="RES"/>
    <property type="match status" value="1"/>
</dbReference>
<evidence type="ECO:0000313" key="3">
    <source>
        <dbReference type="Proteomes" id="UP000247454"/>
    </source>
</evidence>
<dbReference type="Proteomes" id="UP000247454">
    <property type="component" value="Unassembled WGS sequence"/>
</dbReference>
<accession>A0A318T454</accession>
<dbReference type="AlphaFoldDB" id="A0A318T454"/>
<dbReference type="InterPro" id="IPR014914">
    <property type="entry name" value="RES_dom"/>
</dbReference>
<name>A0A318T454_9HYPH</name>
<sequence>MASPMSSPIWTPGALRSEARPRQGTAWRLVEAQHRVSTMKLVDTLDEQARLEEALDATKPPLPPECRGLDYLLATPFRYGRYPGDSRFRRSGYSPGVFYCSEAMETAVAETAFYRLLFFAESPQTPWPRNALEFTAFQVKFASNAAIDLTAEPFVKHEAHWMHLTEYSACLALCNAARDAEIGLIRYRSVRDPQGGANLAILSCRAFSNPRPARFATWRMVFSDYGVSALCDMPELRLGFPMALFAGDPRMVR</sequence>
<dbReference type="EMBL" id="QJTF01000013">
    <property type="protein sequence ID" value="PYE87463.1"/>
    <property type="molecule type" value="Genomic_DNA"/>
</dbReference>